<dbReference type="AlphaFoldDB" id="A0A0D8FYY0"/>
<protein>
    <submittedName>
        <fullName evidence="1">Uncharacterized protein</fullName>
    </submittedName>
</protein>
<accession>A0A0D8FYY0</accession>
<dbReference type="Proteomes" id="UP000032336">
    <property type="component" value="Unassembled WGS sequence"/>
</dbReference>
<proteinExistence type="predicted"/>
<gene>
    <name evidence="1" type="ORF">FEAC_00470</name>
</gene>
<comment type="caution">
    <text evidence="1">The sequence shown here is derived from an EMBL/GenBank/DDBJ whole genome shotgun (WGS) entry which is preliminary data.</text>
</comment>
<evidence type="ECO:0000313" key="2">
    <source>
        <dbReference type="Proteomes" id="UP000032336"/>
    </source>
</evidence>
<keyword evidence="2" id="KW-1185">Reference proteome</keyword>
<sequence>MGPLQPQSVRRFLDRRMDVLMVGEQHLLGRLLSVAGGVHPTMWLTEVDGDETDVVLGLDSIVSCQLVDDPVEMMRLVNTPMPSTLDSITSPGTRNL</sequence>
<name>A0A0D8FYY0_9ACTN</name>
<dbReference type="EMBL" id="JXUW01000001">
    <property type="protein sequence ID" value="KJE78057.1"/>
    <property type="molecule type" value="Genomic_DNA"/>
</dbReference>
<evidence type="ECO:0000313" key="1">
    <source>
        <dbReference type="EMBL" id="KJE78057.1"/>
    </source>
</evidence>
<organism evidence="1 2">
    <name type="scientific">Ferrimicrobium acidiphilum DSM 19497</name>
    <dbReference type="NCBI Taxonomy" id="1121877"/>
    <lineage>
        <taxon>Bacteria</taxon>
        <taxon>Bacillati</taxon>
        <taxon>Actinomycetota</taxon>
        <taxon>Acidimicrobiia</taxon>
        <taxon>Acidimicrobiales</taxon>
        <taxon>Acidimicrobiaceae</taxon>
        <taxon>Ferrimicrobium</taxon>
    </lineage>
</organism>
<reference evidence="1 2" key="1">
    <citation type="submission" date="2015-01" db="EMBL/GenBank/DDBJ databases">
        <title>Draft genome of the acidophilic iron oxidizer Ferrimicrobium acidiphilum strain T23.</title>
        <authorList>
            <person name="Poehlein A."/>
            <person name="Eisen S."/>
            <person name="Schloemann M."/>
            <person name="Johnson B.D."/>
            <person name="Daniel R."/>
            <person name="Muehling M."/>
        </authorList>
    </citation>
    <scope>NUCLEOTIDE SEQUENCE [LARGE SCALE GENOMIC DNA]</scope>
    <source>
        <strain evidence="1 2">T23</strain>
    </source>
</reference>